<keyword evidence="3" id="KW-1185">Reference proteome</keyword>
<organism evidence="2 3">
    <name type="scientific">Octopus vulgaris</name>
    <name type="common">Common octopus</name>
    <dbReference type="NCBI Taxonomy" id="6645"/>
    <lineage>
        <taxon>Eukaryota</taxon>
        <taxon>Metazoa</taxon>
        <taxon>Spiralia</taxon>
        <taxon>Lophotrochozoa</taxon>
        <taxon>Mollusca</taxon>
        <taxon>Cephalopoda</taxon>
        <taxon>Coleoidea</taxon>
        <taxon>Octopodiformes</taxon>
        <taxon>Octopoda</taxon>
        <taxon>Incirrata</taxon>
        <taxon>Octopodidae</taxon>
        <taxon>Octopus</taxon>
    </lineage>
</organism>
<sequence length="88" mass="9055">MDITNLPVANEQTKWIVFICVCPEHLFYVNGEQFPGVTNMAFMVYRVVVVVLVAVAVSSSSSSSSSGSSSSSSSSSSGSSSSSSSSSS</sequence>
<dbReference type="EMBL" id="OX597830">
    <property type="protein sequence ID" value="CAI9734912.1"/>
    <property type="molecule type" value="Genomic_DNA"/>
</dbReference>
<dbReference type="Proteomes" id="UP001162480">
    <property type="component" value="Chromosome 17"/>
</dbReference>
<proteinExistence type="predicted"/>
<evidence type="ECO:0000256" key="1">
    <source>
        <dbReference type="SAM" id="MobiDB-lite"/>
    </source>
</evidence>
<evidence type="ECO:0000313" key="3">
    <source>
        <dbReference type="Proteomes" id="UP001162480"/>
    </source>
</evidence>
<protein>
    <submittedName>
        <fullName evidence="2">Uncharacterized protein</fullName>
    </submittedName>
</protein>
<accession>A0AA36BK33</accession>
<dbReference type="AlphaFoldDB" id="A0AA36BK33"/>
<evidence type="ECO:0000313" key="2">
    <source>
        <dbReference type="EMBL" id="CAI9734912.1"/>
    </source>
</evidence>
<name>A0AA36BK33_OCTVU</name>
<gene>
    <name evidence="2" type="ORF">OCTVUL_1B014867</name>
</gene>
<reference evidence="2" key="1">
    <citation type="submission" date="2023-08" db="EMBL/GenBank/DDBJ databases">
        <authorList>
            <person name="Alioto T."/>
            <person name="Alioto T."/>
            <person name="Gomez Garrido J."/>
        </authorList>
    </citation>
    <scope>NUCLEOTIDE SEQUENCE</scope>
</reference>
<feature type="region of interest" description="Disordered" evidence="1">
    <location>
        <begin position="59"/>
        <end position="88"/>
    </location>
</feature>